<comment type="caution">
    <text evidence="2">The sequence shown here is derived from an EMBL/GenBank/DDBJ whole genome shotgun (WGS) entry which is preliminary data.</text>
</comment>
<evidence type="ECO:0000313" key="2">
    <source>
        <dbReference type="EMBL" id="TWT87198.1"/>
    </source>
</evidence>
<keyword evidence="3" id="KW-1185">Reference proteome</keyword>
<dbReference type="Proteomes" id="UP000315440">
    <property type="component" value="Unassembled WGS sequence"/>
</dbReference>
<organism evidence="2 3">
    <name type="scientific">Pseudobythopirellula maris</name>
    <dbReference type="NCBI Taxonomy" id="2527991"/>
    <lineage>
        <taxon>Bacteria</taxon>
        <taxon>Pseudomonadati</taxon>
        <taxon>Planctomycetota</taxon>
        <taxon>Planctomycetia</taxon>
        <taxon>Pirellulales</taxon>
        <taxon>Lacipirellulaceae</taxon>
        <taxon>Pseudobythopirellula</taxon>
    </lineage>
</organism>
<proteinExistence type="predicted"/>
<keyword evidence="1" id="KW-0812">Transmembrane</keyword>
<protein>
    <submittedName>
        <fullName evidence="2">Uncharacterized protein</fullName>
    </submittedName>
</protein>
<feature type="transmembrane region" description="Helical" evidence="1">
    <location>
        <begin position="52"/>
        <end position="74"/>
    </location>
</feature>
<evidence type="ECO:0000313" key="3">
    <source>
        <dbReference type="Proteomes" id="UP000315440"/>
    </source>
</evidence>
<evidence type="ECO:0000256" key="1">
    <source>
        <dbReference type="SAM" id="Phobius"/>
    </source>
</evidence>
<dbReference type="EMBL" id="SJPQ01000003">
    <property type="protein sequence ID" value="TWT87198.1"/>
    <property type="molecule type" value="Genomic_DNA"/>
</dbReference>
<reference evidence="2 3" key="1">
    <citation type="submission" date="2019-02" db="EMBL/GenBank/DDBJ databases">
        <title>Deep-cultivation of Planctomycetes and their phenomic and genomic characterization uncovers novel biology.</title>
        <authorList>
            <person name="Wiegand S."/>
            <person name="Jogler M."/>
            <person name="Boedeker C."/>
            <person name="Pinto D."/>
            <person name="Vollmers J."/>
            <person name="Rivas-Marin E."/>
            <person name="Kohn T."/>
            <person name="Peeters S.H."/>
            <person name="Heuer A."/>
            <person name="Rast P."/>
            <person name="Oberbeckmann S."/>
            <person name="Bunk B."/>
            <person name="Jeske O."/>
            <person name="Meyerdierks A."/>
            <person name="Storesund J.E."/>
            <person name="Kallscheuer N."/>
            <person name="Luecker S."/>
            <person name="Lage O.M."/>
            <person name="Pohl T."/>
            <person name="Merkel B.J."/>
            <person name="Hornburger P."/>
            <person name="Mueller R.-W."/>
            <person name="Bruemmer F."/>
            <person name="Labrenz M."/>
            <person name="Spormann A.M."/>
            <person name="Op Den Camp H."/>
            <person name="Overmann J."/>
            <person name="Amann R."/>
            <person name="Jetten M.S.M."/>
            <person name="Mascher T."/>
            <person name="Medema M.H."/>
            <person name="Devos D.P."/>
            <person name="Kaster A.-K."/>
            <person name="Ovreas L."/>
            <person name="Rohde M."/>
            <person name="Galperin M.Y."/>
            <person name="Jogler C."/>
        </authorList>
    </citation>
    <scope>NUCLEOTIDE SEQUENCE [LARGE SCALE GENOMIC DNA]</scope>
    <source>
        <strain evidence="2 3">Mal64</strain>
    </source>
</reference>
<feature type="transmembrane region" description="Helical" evidence="1">
    <location>
        <begin position="221"/>
        <end position="241"/>
    </location>
</feature>
<feature type="transmembrane region" description="Helical" evidence="1">
    <location>
        <begin position="274"/>
        <end position="290"/>
    </location>
</feature>
<sequence>MSSRVGMTIIEMAADKIGGTIRKGKAIPVLIGSVLGLVLGGLSAWAMGAGNFGYYIGFSLLGSLCASLVSASIFTRPPSPPENCDWLGKVLSSWILTEKTKTSTLYSCYAVTENAIVRLFQNCYPGSTTPDFDEWIRLLESGVMPDASATHVYSLEGLECLEFTPGSHFVTLFCEQNDHSTSSTIDCGDENTVMAFIKSIETARNIKLEDSYRAMRLGEAILFPCILFSIAILFVTGIAWLSHHWILHPPQPPRGKPEGDELVRFLTWAGPEKIALFGLIPVGFAATWLIKRVYHRPQVRVLSPVSASL</sequence>
<keyword evidence="1" id="KW-0472">Membrane</keyword>
<dbReference type="AlphaFoldDB" id="A0A5C5ZJ35"/>
<keyword evidence="1" id="KW-1133">Transmembrane helix</keyword>
<feature type="transmembrane region" description="Helical" evidence="1">
    <location>
        <begin position="26"/>
        <end position="46"/>
    </location>
</feature>
<name>A0A5C5ZJ35_9BACT</name>
<accession>A0A5C5ZJ35</accession>
<gene>
    <name evidence="2" type="ORF">Mal64_27360</name>
</gene>